<dbReference type="GO" id="GO:0005829">
    <property type="term" value="C:cytosol"/>
    <property type="evidence" value="ECO:0007669"/>
    <property type="project" value="Ensembl"/>
</dbReference>
<evidence type="ECO:0000256" key="7">
    <source>
        <dbReference type="ARBA" id="ARBA00023128"/>
    </source>
</evidence>
<evidence type="ECO:0000313" key="14">
    <source>
        <dbReference type="Ensembl" id="ENSCLAP00000011892.1"/>
    </source>
</evidence>
<keyword evidence="7 12" id="KW-0496">Mitochondrion</keyword>
<dbReference type="InterPro" id="IPR030470">
    <property type="entry name" value="UbiA_prenylTrfase_CS"/>
</dbReference>
<dbReference type="GO" id="GO:0008535">
    <property type="term" value="P:respiratory chain complex IV assembly"/>
    <property type="evidence" value="ECO:0007669"/>
    <property type="project" value="Ensembl"/>
</dbReference>
<dbReference type="GO" id="GO:0006784">
    <property type="term" value="P:heme A biosynthetic process"/>
    <property type="evidence" value="ECO:0007669"/>
    <property type="project" value="Ensembl"/>
</dbReference>
<dbReference type="InterPro" id="IPR016315">
    <property type="entry name" value="Protohaem_IX_farnesylTrfase_mt"/>
</dbReference>
<comment type="function">
    <text evidence="12">Converts protoheme IX and farnesyl diphosphate to heme O.</text>
</comment>
<dbReference type="GO" id="GO:0000266">
    <property type="term" value="P:mitochondrial fission"/>
    <property type="evidence" value="ECO:0007669"/>
    <property type="project" value="Ensembl"/>
</dbReference>
<feature type="transmembrane region" description="Helical" evidence="13">
    <location>
        <begin position="258"/>
        <end position="277"/>
    </location>
</feature>
<dbReference type="Gene3D" id="1.10.357.140">
    <property type="entry name" value="UbiA prenyltransferase"/>
    <property type="match status" value="1"/>
</dbReference>
<name>A0A8C2YNL9_CHILA</name>
<dbReference type="GO" id="GO:0031966">
    <property type="term" value="C:mitochondrial membrane"/>
    <property type="evidence" value="ECO:0007669"/>
    <property type="project" value="UniProtKB-SubCell"/>
</dbReference>
<dbReference type="GO" id="GO:0009060">
    <property type="term" value="P:aerobic respiration"/>
    <property type="evidence" value="ECO:0007669"/>
    <property type="project" value="Ensembl"/>
</dbReference>
<evidence type="ECO:0000313" key="15">
    <source>
        <dbReference type="Proteomes" id="UP000694398"/>
    </source>
</evidence>
<keyword evidence="9 12" id="KW-0472">Membrane</keyword>
<proteinExistence type="inferred from homology"/>
<evidence type="ECO:0000256" key="5">
    <source>
        <dbReference type="ARBA" id="ARBA00022946"/>
    </source>
</evidence>
<dbReference type="GO" id="GO:0055070">
    <property type="term" value="P:copper ion homeostasis"/>
    <property type="evidence" value="ECO:0007669"/>
    <property type="project" value="Ensembl"/>
</dbReference>
<evidence type="ECO:0000256" key="2">
    <source>
        <dbReference type="ARBA" id="ARBA00016335"/>
    </source>
</evidence>
<gene>
    <name evidence="14" type="primary">COX10</name>
</gene>
<evidence type="ECO:0000256" key="11">
    <source>
        <dbReference type="ARBA" id="ARBA00047690"/>
    </source>
</evidence>
<keyword evidence="3 12" id="KW-0808">Transferase</keyword>
<feature type="transmembrane region" description="Helical" evidence="13">
    <location>
        <begin position="411"/>
        <end position="428"/>
    </location>
</feature>
<dbReference type="InterPro" id="IPR044878">
    <property type="entry name" value="UbiA_sf"/>
</dbReference>
<dbReference type="InterPro" id="IPR006369">
    <property type="entry name" value="Protohaem_IX_farnesylTrfase"/>
</dbReference>
<dbReference type="EC" id="2.5.1.-" evidence="12"/>
<reference evidence="14" key="2">
    <citation type="submission" date="2025-09" db="UniProtKB">
        <authorList>
            <consortium name="Ensembl"/>
        </authorList>
    </citation>
    <scope>IDENTIFICATION</scope>
</reference>
<evidence type="ECO:0000256" key="8">
    <source>
        <dbReference type="ARBA" id="ARBA00023133"/>
    </source>
</evidence>
<dbReference type="AlphaFoldDB" id="A0A8C2YNL9"/>
<dbReference type="PANTHER" id="PTHR43448">
    <property type="entry name" value="PROTOHEME IX FARNESYLTRANSFERASE, MITOCHONDRIAL"/>
    <property type="match status" value="1"/>
</dbReference>
<dbReference type="GeneTree" id="ENSGT00940000153771"/>
<dbReference type="InterPro" id="IPR000537">
    <property type="entry name" value="UbiA_prenyltransferase"/>
</dbReference>
<comment type="similarity">
    <text evidence="12">Belongs to the ubiA prenyltransferase family.</text>
</comment>
<keyword evidence="4 13" id="KW-0812">Transmembrane</keyword>
<evidence type="ECO:0000256" key="10">
    <source>
        <dbReference type="ARBA" id="ARBA00030253"/>
    </source>
</evidence>
<keyword evidence="5" id="KW-0809">Transit peptide</keyword>
<dbReference type="CDD" id="cd13957">
    <property type="entry name" value="PT_UbiA_Cox10"/>
    <property type="match status" value="1"/>
</dbReference>
<dbReference type="FunFam" id="1.10.357.140:FF:000004">
    <property type="entry name" value="Protoheme IX farnesyltransferase, mitochondrial"/>
    <property type="match status" value="1"/>
</dbReference>
<dbReference type="GO" id="GO:0070069">
    <property type="term" value="C:cytochrome complex"/>
    <property type="evidence" value="ECO:0007669"/>
    <property type="project" value="Ensembl"/>
</dbReference>
<evidence type="ECO:0000256" key="4">
    <source>
        <dbReference type="ARBA" id="ARBA00022692"/>
    </source>
</evidence>
<dbReference type="GO" id="GO:0005759">
    <property type="term" value="C:mitochondrial matrix"/>
    <property type="evidence" value="ECO:0007669"/>
    <property type="project" value="Ensembl"/>
</dbReference>
<protein>
    <recommendedName>
        <fullName evidence="2 12">Protoheme IX farnesyltransferase, mitochondrial</fullName>
        <ecNumber evidence="12">2.5.1.-</ecNumber>
    </recommendedName>
    <alternativeName>
        <fullName evidence="10 12">Heme O synthase</fullName>
    </alternativeName>
</protein>
<dbReference type="PIRSF" id="PIRSF001773">
    <property type="entry name" value="COX10"/>
    <property type="match status" value="1"/>
</dbReference>
<evidence type="ECO:0000256" key="6">
    <source>
        <dbReference type="ARBA" id="ARBA00022989"/>
    </source>
</evidence>
<accession>A0A8C2YNL9</accession>
<keyword evidence="15" id="KW-1185">Reference proteome</keyword>
<dbReference type="GO" id="GO:0008495">
    <property type="term" value="F:protoheme IX farnesyltransferase activity"/>
    <property type="evidence" value="ECO:0007669"/>
    <property type="project" value="UniProtKB-EC"/>
</dbReference>
<sequence>MAVFPHTLSSRLLTGWVGGCVWYLERRAILESPHKFMHLFRNVNKQWITFQHFNFLKRMYVTQVNRILNQQVKPKPEPVASPFFEKMSSGEAKAEIDEMKSLSSPSLSLSRKPSEKELIEVESASVIESSVDVGKEAKEEKQWKEMKLHLDDLPGILARLSKIKLTALVVSTTSAGFALAPGPFDWPCFLLASLGTGLASCAANSINQFFEVPFDSNMNRTKNRPLVRGQISPLLAVSFAACCAVPGVALLTWGVNPLTGALGIFNIFLYTCCYTPLKRMSIANTWVGAVVGAVPPVMGWTAATGSLDAGALLLGGILYSWQFPHFNALSWGLREDYSRGGYCMMSVTHPGLCRRVALRHCLALVGLCVAAPVLDVTTWAFPVVSLPINLYISYLGFRFYKDADRKSSRKLFFCSLWHLPLLLLLMLTCKRRPGKDGDKEDAQS</sequence>
<comment type="subcellular location">
    <subcellularLocation>
        <location evidence="1">Mitochondrion membrane</location>
        <topology evidence="1">Multi-pass membrane protein</topology>
    </subcellularLocation>
</comment>
<evidence type="ECO:0000256" key="13">
    <source>
        <dbReference type="SAM" id="Phobius"/>
    </source>
</evidence>
<evidence type="ECO:0000256" key="12">
    <source>
        <dbReference type="PIRNR" id="PIRNR001773"/>
    </source>
</evidence>
<keyword evidence="6 13" id="KW-1133">Transmembrane helix</keyword>
<dbReference type="Ensembl" id="ENSCLAT00000012031.1">
    <property type="protein sequence ID" value="ENSCLAP00000011892.1"/>
    <property type="gene ID" value="ENSCLAG00000008203.1"/>
</dbReference>
<organism evidence="14 15">
    <name type="scientific">Chinchilla lanigera</name>
    <name type="common">Long-tailed chinchilla</name>
    <name type="synonym">Chinchilla villidera</name>
    <dbReference type="NCBI Taxonomy" id="34839"/>
    <lineage>
        <taxon>Eukaryota</taxon>
        <taxon>Metazoa</taxon>
        <taxon>Chordata</taxon>
        <taxon>Craniata</taxon>
        <taxon>Vertebrata</taxon>
        <taxon>Euteleostomi</taxon>
        <taxon>Mammalia</taxon>
        <taxon>Eutheria</taxon>
        <taxon>Euarchontoglires</taxon>
        <taxon>Glires</taxon>
        <taxon>Rodentia</taxon>
        <taxon>Hystricomorpha</taxon>
        <taxon>Chinchillidae</taxon>
        <taxon>Chinchilla</taxon>
    </lineage>
</organism>
<evidence type="ECO:0000256" key="3">
    <source>
        <dbReference type="ARBA" id="ARBA00022679"/>
    </source>
</evidence>
<dbReference type="GO" id="GO:0004311">
    <property type="term" value="F:geranylgeranyl diphosphate synthase activity"/>
    <property type="evidence" value="ECO:0007669"/>
    <property type="project" value="Ensembl"/>
</dbReference>
<dbReference type="OMA" id="MGREPDF"/>
<dbReference type="NCBIfam" id="TIGR01473">
    <property type="entry name" value="cyoE_ctaB"/>
    <property type="match status" value="1"/>
</dbReference>
<keyword evidence="8 12" id="KW-0350">Heme biosynthesis</keyword>
<dbReference type="Proteomes" id="UP000694398">
    <property type="component" value="Unassembled WGS sequence"/>
</dbReference>
<dbReference type="OrthoDB" id="5211at2759"/>
<dbReference type="HAMAP" id="MF_00154">
    <property type="entry name" value="CyoE_CtaB"/>
    <property type="match status" value="1"/>
</dbReference>
<dbReference type="Pfam" id="PF01040">
    <property type="entry name" value="UbiA"/>
    <property type="match status" value="1"/>
</dbReference>
<comment type="catalytic activity">
    <reaction evidence="11">
        <text>heme b + (2E,6E)-farnesyl diphosphate + H2O = Fe(II)-heme o + diphosphate</text>
        <dbReference type="Rhea" id="RHEA:28070"/>
        <dbReference type="ChEBI" id="CHEBI:15377"/>
        <dbReference type="ChEBI" id="CHEBI:33019"/>
        <dbReference type="ChEBI" id="CHEBI:60344"/>
        <dbReference type="ChEBI" id="CHEBI:60530"/>
        <dbReference type="ChEBI" id="CHEBI:175763"/>
        <dbReference type="EC" id="2.5.1.141"/>
    </reaction>
</comment>
<feature type="transmembrane region" description="Helical" evidence="13">
    <location>
        <begin position="379"/>
        <end position="399"/>
    </location>
</feature>
<dbReference type="PROSITE" id="PS00943">
    <property type="entry name" value="UBIA"/>
    <property type="match status" value="1"/>
</dbReference>
<evidence type="ECO:0000256" key="9">
    <source>
        <dbReference type="ARBA" id="ARBA00023136"/>
    </source>
</evidence>
<dbReference type="PANTHER" id="PTHR43448:SF2">
    <property type="entry name" value="PROTOHEME IX FARNESYLTRANSFERASE, MITOCHONDRIAL"/>
    <property type="match status" value="1"/>
</dbReference>
<reference evidence="14" key="1">
    <citation type="submission" date="2025-08" db="UniProtKB">
        <authorList>
            <consortium name="Ensembl"/>
        </authorList>
    </citation>
    <scope>IDENTIFICATION</scope>
</reference>
<dbReference type="GO" id="GO:0002521">
    <property type="term" value="P:leukocyte differentiation"/>
    <property type="evidence" value="ECO:0007669"/>
    <property type="project" value="Ensembl"/>
</dbReference>
<evidence type="ECO:0000256" key="1">
    <source>
        <dbReference type="ARBA" id="ARBA00004225"/>
    </source>
</evidence>
<dbReference type="GO" id="GO:0005730">
    <property type="term" value="C:nucleolus"/>
    <property type="evidence" value="ECO:0007669"/>
    <property type="project" value="Ensembl"/>
</dbReference>
<dbReference type="GO" id="GO:0035264">
    <property type="term" value="P:multicellular organism growth"/>
    <property type="evidence" value="ECO:0007669"/>
    <property type="project" value="Ensembl"/>
</dbReference>